<comment type="similarity">
    <text evidence="2 6">Belongs to the tetraspanin (TM4SF) family.</text>
</comment>
<dbReference type="PIRSF" id="PIRSF002419">
    <property type="entry name" value="Tetraspanin"/>
    <property type="match status" value="1"/>
</dbReference>
<dbReference type="InterPro" id="IPR018499">
    <property type="entry name" value="Tetraspanin/Peripherin"/>
</dbReference>
<evidence type="ECO:0000313" key="8">
    <source>
        <dbReference type="Proteomes" id="UP001445076"/>
    </source>
</evidence>
<sequence>ISGFAVIIVGAVIEANYRTYLDFISSTYVSASSILIAVGVLIFVVGFFGCCGAVKENHCMVVTFAVLLCIIFIMQIGVGLASYVLRSDVENFLHHNMLVSMHNYTEERPGIYKTWNVIQHEHACCGTDNYTDWKETRFGEHINGVPEACCIQNTDNCGNDVFTKPPSELDYINKEGCFDKLKGDAKENVTILGGVAIGIGFVQLIGVAFACCLAKSLKRQYETV</sequence>
<gene>
    <name evidence="7" type="ORF">OTU49_009096</name>
</gene>
<keyword evidence="8" id="KW-1185">Reference proteome</keyword>
<protein>
    <recommendedName>
        <fullName evidence="6">Tetraspanin</fullName>
    </recommendedName>
</protein>
<name>A0AAW0WM58_CHEQU</name>
<keyword evidence="3 6" id="KW-0812">Transmembrane</keyword>
<dbReference type="Gene3D" id="1.10.1450.10">
    <property type="entry name" value="Tetraspanin"/>
    <property type="match status" value="1"/>
</dbReference>
<evidence type="ECO:0000256" key="3">
    <source>
        <dbReference type="ARBA" id="ARBA00022692"/>
    </source>
</evidence>
<evidence type="ECO:0000256" key="2">
    <source>
        <dbReference type="ARBA" id="ARBA00006840"/>
    </source>
</evidence>
<evidence type="ECO:0000256" key="4">
    <source>
        <dbReference type="ARBA" id="ARBA00022989"/>
    </source>
</evidence>
<dbReference type="SUPFAM" id="SSF48652">
    <property type="entry name" value="Tetraspanin"/>
    <property type="match status" value="1"/>
</dbReference>
<dbReference type="EMBL" id="JARKIK010000071">
    <property type="protein sequence ID" value="KAK8728693.1"/>
    <property type="molecule type" value="Genomic_DNA"/>
</dbReference>
<dbReference type="GO" id="GO:0005886">
    <property type="term" value="C:plasma membrane"/>
    <property type="evidence" value="ECO:0007669"/>
    <property type="project" value="TreeGrafter"/>
</dbReference>
<evidence type="ECO:0000313" key="7">
    <source>
        <dbReference type="EMBL" id="KAK8728693.1"/>
    </source>
</evidence>
<comment type="caution">
    <text evidence="6">Lacks conserved residue(s) required for the propagation of feature annotation.</text>
</comment>
<reference evidence="7 8" key="1">
    <citation type="journal article" date="2024" name="BMC Genomics">
        <title>Genome assembly of redclaw crayfish (Cherax quadricarinatus) provides insights into its immune adaptation and hypoxia tolerance.</title>
        <authorList>
            <person name="Liu Z."/>
            <person name="Zheng J."/>
            <person name="Li H."/>
            <person name="Fang K."/>
            <person name="Wang S."/>
            <person name="He J."/>
            <person name="Zhou D."/>
            <person name="Weng S."/>
            <person name="Chi M."/>
            <person name="Gu Z."/>
            <person name="He J."/>
            <person name="Li F."/>
            <person name="Wang M."/>
        </authorList>
    </citation>
    <scope>NUCLEOTIDE SEQUENCE [LARGE SCALE GENOMIC DNA]</scope>
    <source>
        <strain evidence="7">ZL_2023a</strain>
    </source>
</reference>
<dbReference type="Proteomes" id="UP001445076">
    <property type="component" value="Unassembled WGS sequence"/>
</dbReference>
<dbReference type="PRINTS" id="PR00259">
    <property type="entry name" value="TMFOUR"/>
</dbReference>
<dbReference type="InterPro" id="IPR018503">
    <property type="entry name" value="Tetraspanin_CS"/>
</dbReference>
<comment type="caution">
    <text evidence="7">The sequence shown here is derived from an EMBL/GenBank/DDBJ whole genome shotgun (WGS) entry which is preliminary data.</text>
</comment>
<accession>A0AAW0WM58</accession>
<evidence type="ECO:0000256" key="1">
    <source>
        <dbReference type="ARBA" id="ARBA00004141"/>
    </source>
</evidence>
<evidence type="ECO:0000256" key="5">
    <source>
        <dbReference type="ARBA" id="ARBA00023136"/>
    </source>
</evidence>
<dbReference type="InterPro" id="IPR008952">
    <property type="entry name" value="Tetraspanin_EC2_sf"/>
</dbReference>
<evidence type="ECO:0000256" key="6">
    <source>
        <dbReference type="RuleBase" id="RU361218"/>
    </source>
</evidence>
<dbReference type="InterPro" id="IPR000301">
    <property type="entry name" value="Tetraspanin_animals"/>
</dbReference>
<comment type="subcellular location">
    <subcellularLocation>
        <location evidence="1 6">Membrane</location>
        <topology evidence="1 6">Multi-pass membrane protein</topology>
    </subcellularLocation>
</comment>
<dbReference type="Pfam" id="PF00335">
    <property type="entry name" value="Tetraspanin"/>
    <property type="match status" value="1"/>
</dbReference>
<organism evidence="7 8">
    <name type="scientific">Cherax quadricarinatus</name>
    <name type="common">Australian red claw crayfish</name>
    <dbReference type="NCBI Taxonomy" id="27406"/>
    <lineage>
        <taxon>Eukaryota</taxon>
        <taxon>Metazoa</taxon>
        <taxon>Ecdysozoa</taxon>
        <taxon>Arthropoda</taxon>
        <taxon>Crustacea</taxon>
        <taxon>Multicrustacea</taxon>
        <taxon>Malacostraca</taxon>
        <taxon>Eumalacostraca</taxon>
        <taxon>Eucarida</taxon>
        <taxon>Decapoda</taxon>
        <taxon>Pleocyemata</taxon>
        <taxon>Astacidea</taxon>
        <taxon>Parastacoidea</taxon>
        <taxon>Parastacidae</taxon>
        <taxon>Cherax</taxon>
    </lineage>
</organism>
<feature type="non-terminal residue" evidence="7">
    <location>
        <position position="1"/>
    </location>
</feature>
<dbReference type="PANTHER" id="PTHR19282:SF456">
    <property type="entry name" value="CD63 MOLECULE"/>
    <property type="match status" value="1"/>
</dbReference>
<feature type="transmembrane region" description="Helical" evidence="6">
    <location>
        <begin position="28"/>
        <end position="54"/>
    </location>
</feature>
<dbReference type="PROSITE" id="PS00421">
    <property type="entry name" value="TM4_1"/>
    <property type="match status" value="1"/>
</dbReference>
<dbReference type="PANTHER" id="PTHR19282">
    <property type="entry name" value="TETRASPANIN"/>
    <property type="match status" value="1"/>
</dbReference>
<keyword evidence="4 6" id="KW-1133">Transmembrane helix</keyword>
<feature type="transmembrane region" description="Helical" evidence="6">
    <location>
        <begin position="61"/>
        <end position="85"/>
    </location>
</feature>
<keyword evidence="5 6" id="KW-0472">Membrane</keyword>
<feature type="transmembrane region" description="Helical" evidence="6">
    <location>
        <begin position="191"/>
        <end position="214"/>
    </location>
</feature>
<proteinExistence type="inferred from homology"/>
<dbReference type="AlphaFoldDB" id="A0AAW0WM58"/>